<sequence>MYVVQGAVQKRGGRGLKLSDLLVTILVSIVLGVVYYFWSAVYNLFSFFPQADELVYGMWFMASTLVFLLIRKPGVALIAEIAAAHVSILFGSEWGIQLVMYSVLQGLGAELVFAAFRYKNYSASVAALAGIGAAVGSLIPDIYYGYIQDYQTWLLFAKYGMRAVSSALICGYLAYAIVKAVEATGVTNLLRPVEDKDYAALDD</sequence>
<accession>A0A3S8RZK4</accession>
<name>A0A3S8RZK4_9BACL</name>
<evidence type="ECO:0000313" key="2">
    <source>
        <dbReference type="EMBL" id="AZK48373.1"/>
    </source>
</evidence>
<dbReference type="EMBL" id="CP034248">
    <property type="protein sequence ID" value="AZK48373.1"/>
    <property type="molecule type" value="Genomic_DNA"/>
</dbReference>
<evidence type="ECO:0000313" key="3">
    <source>
        <dbReference type="Proteomes" id="UP000273145"/>
    </source>
</evidence>
<keyword evidence="3" id="KW-1185">Reference proteome</keyword>
<keyword evidence="1" id="KW-0472">Membrane</keyword>
<dbReference type="Proteomes" id="UP000273145">
    <property type="component" value="Chromosome"/>
</dbReference>
<dbReference type="InterPro" id="IPR017195">
    <property type="entry name" value="ABC_thiamin-permease_prd"/>
</dbReference>
<dbReference type="OrthoDB" id="8017424at2"/>
<reference evidence="2 3" key="1">
    <citation type="submission" date="2018-11" db="EMBL/GenBank/DDBJ databases">
        <title>Genome sequencing of Paenibacillus lentus DSM25539(T).</title>
        <authorList>
            <person name="Kook J.-K."/>
            <person name="Park S.-N."/>
            <person name="Lim Y.K."/>
        </authorList>
    </citation>
    <scope>NUCLEOTIDE SEQUENCE [LARGE SCALE GENOMIC DNA]</scope>
    <source>
        <strain evidence="2 3">DSM 25539</strain>
    </source>
</reference>
<dbReference type="KEGG" id="plen:EIM92_21165"/>
<dbReference type="AlphaFoldDB" id="A0A3S8RZK4"/>
<keyword evidence="1" id="KW-1133">Transmembrane helix</keyword>
<feature type="transmembrane region" description="Helical" evidence="1">
    <location>
        <begin position="54"/>
        <end position="70"/>
    </location>
</feature>
<evidence type="ECO:0000256" key="1">
    <source>
        <dbReference type="SAM" id="Phobius"/>
    </source>
</evidence>
<feature type="transmembrane region" description="Helical" evidence="1">
    <location>
        <begin position="21"/>
        <end position="42"/>
    </location>
</feature>
<protein>
    <submittedName>
        <fullName evidence="2">Thiamine ABC transporter permease</fullName>
    </submittedName>
</protein>
<keyword evidence="1" id="KW-0812">Transmembrane</keyword>
<proteinExistence type="predicted"/>
<dbReference type="Pfam" id="PF09819">
    <property type="entry name" value="ABC_cobalt"/>
    <property type="match status" value="1"/>
</dbReference>
<gene>
    <name evidence="2" type="ORF">EIM92_21165</name>
</gene>
<organism evidence="2 3">
    <name type="scientific">Paenibacillus lentus</name>
    <dbReference type="NCBI Taxonomy" id="1338368"/>
    <lineage>
        <taxon>Bacteria</taxon>
        <taxon>Bacillati</taxon>
        <taxon>Bacillota</taxon>
        <taxon>Bacilli</taxon>
        <taxon>Bacillales</taxon>
        <taxon>Paenibacillaceae</taxon>
        <taxon>Paenibacillus</taxon>
    </lineage>
</organism>
<dbReference type="PIRSF" id="PIRSF037394">
    <property type="entry name" value="ABC_thiamine-permease_YkoE_prd"/>
    <property type="match status" value="1"/>
</dbReference>
<feature type="transmembrane region" description="Helical" evidence="1">
    <location>
        <begin position="125"/>
        <end position="147"/>
    </location>
</feature>